<comment type="subcellular location">
    <subcellularLocation>
        <location evidence="1">Membrane</location>
        <topology evidence="1">Single-pass membrane protein</topology>
    </subcellularLocation>
</comment>
<keyword evidence="2" id="KW-0812">Transmembrane</keyword>
<proteinExistence type="inferred from homology"/>
<comment type="similarity">
    <text evidence="5">Belongs to the ROH1 family.</text>
</comment>
<evidence type="ECO:0000256" key="5">
    <source>
        <dbReference type="ARBA" id="ARBA00035114"/>
    </source>
</evidence>
<accession>A0AAV7E104</accession>
<evidence type="ECO:0000256" key="2">
    <source>
        <dbReference type="ARBA" id="ARBA00022692"/>
    </source>
</evidence>
<dbReference type="GO" id="GO:0016020">
    <property type="term" value="C:membrane"/>
    <property type="evidence" value="ECO:0007669"/>
    <property type="project" value="UniProtKB-SubCell"/>
</dbReference>
<dbReference type="PANTHER" id="PTHR31509">
    <property type="entry name" value="BPS1-LIKE PROTEIN"/>
    <property type="match status" value="1"/>
</dbReference>
<name>A0AAV7E104_ARIFI</name>
<evidence type="ECO:0000256" key="4">
    <source>
        <dbReference type="ARBA" id="ARBA00023136"/>
    </source>
</evidence>
<dbReference type="InterPro" id="IPR008511">
    <property type="entry name" value="ROH1-like"/>
</dbReference>
<sequence>MSALNRRSPASSKALAVLTRSFDENLLRRLKTLDPAEVSFAWLARAVDVLVSTVADADGVISDLKVAGSEKSLAAYLDDSVKVLDVCNSVSAELERLRQGRLLIDFVVHLLRRSGDEEEGDKLVNRARARDSIAEYRTRCGLGRRFDKSVSVIGDLAQGLGSPPKGKISTEEKLLRRTVYAVGAVTVFVLGAAVAVLDASPGPVPAPEVHGDFPWADTLNGLSAAVAGKLRDRFAGETLRGADEAEALEEGVRSVCEVIETETDDVDSRKSVDAVNALETATREFTDRLDQLLNGVNGFFRKVLFTRNAFLQNFRR</sequence>
<dbReference type="AlphaFoldDB" id="A0AAV7E104"/>
<organism evidence="6 7">
    <name type="scientific">Aristolochia fimbriata</name>
    <name type="common">White veined hardy Dutchman's pipe vine</name>
    <dbReference type="NCBI Taxonomy" id="158543"/>
    <lineage>
        <taxon>Eukaryota</taxon>
        <taxon>Viridiplantae</taxon>
        <taxon>Streptophyta</taxon>
        <taxon>Embryophyta</taxon>
        <taxon>Tracheophyta</taxon>
        <taxon>Spermatophyta</taxon>
        <taxon>Magnoliopsida</taxon>
        <taxon>Magnoliidae</taxon>
        <taxon>Piperales</taxon>
        <taxon>Aristolochiaceae</taxon>
        <taxon>Aristolochia</taxon>
    </lineage>
</organism>
<evidence type="ECO:0000313" key="6">
    <source>
        <dbReference type="EMBL" id="KAG9442303.1"/>
    </source>
</evidence>
<protein>
    <submittedName>
        <fullName evidence="6">Uncharacterized protein</fullName>
    </submittedName>
</protein>
<keyword evidence="4" id="KW-0472">Membrane</keyword>
<dbReference type="Proteomes" id="UP000825729">
    <property type="component" value="Unassembled WGS sequence"/>
</dbReference>
<keyword evidence="3" id="KW-1133">Transmembrane helix</keyword>
<dbReference type="Pfam" id="PF05633">
    <property type="entry name" value="ROH1-like"/>
    <property type="match status" value="1"/>
</dbReference>
<dbReference type="EMBL" id="JAINDJ010000007">
    <property type="protein sequence ID" value="KAG9442303.1"/>
    <property type="molecule type" value="Genomic_DNA"/>
</dbReference>
<evidence type="ECO:0000256" key="1">
    <source>
        <dbReference type="ARBA" id="ARBA00004167"/>
    </source>
</evidence>
<comment type="caution">
    <text evidence="6">The sequence shown here is derived from an EMBL/GenBank/DDBJ whole genome shotgun (WGS) entry which is preliminary data.</text>
</comment>
<evidence type="ECO:0000256" key="3">
    <source>
        <dbReference type="ARBA" id="ARBA00022989"/>
    </source>
</evidence>
<evidence type="ECO:0000313" key="7">
    <source>
        <dbReference type="Proteomes" id="UP000825729"/>
    </source>
</evidence>
<gene>
    <name evidence="6" type="ORF">H6P81_018157</name>
</gene>
<keyword evidence="7" id="KW-1185">Reference proteome</keyword>
<reference evidence="6 7" key="1">
    <citation type="submission" date="2021-07" db="EMBL/GenBank/DDBJ databases">
        <title>The Aristolochia fimbriata genome: insights into angiosperm evolution, floral development and chemical biosynthesis.</title>
        <authorList>
            <person name="Jiao Y."/>
        </authorList>
    </citation>
    <scope>NUCLEOTIDE SEQUENCE [LARGE SCALE GENOMIC DNA]</scope>
    <source>
        <strain evidence="6">IBCAS-2021</strain>
        <tissue evidence="6">Leaf</tissue>
    </source>
</reference>